<feature type="region of interest" description="Disordered" evidence="8">
    <location>
        <begin position="54"/>
        <end position="105"/>
    </location>
</feature>
<dbReference type="PANTHER" id="PTHR10972:SF205">
    <property type="entry name" value="OXYSTEROL-BINDING PROTEIN 1"/>
    <property type="match status" value="1"/>
</dbReference>
<dbReference type="InterPro" id="IPR018494">
    <property type="entry name" value="Oxysterol-bd_CS"/>
</dbReference>
<dbReference type="GO" id="GO:0097038">
    <property type="term" value="C:perinuclear endoplasmic reticulum"/>
    <property type="evidence" value="ECO:0007669"/>
    <property type="project" value="TreeGrafter"/>
</dbReference>
<dbReference type="PANTHER" id="PTHR10972">
    <property type="entry name" value="OXYSTEROL-BINDING PROTEIN-RELATED"/>
    <property type="match status" value="1"/>
</dbReference>
<sequence length="1092" mass="121627">MDLVHSSPLPIFNSNTATTSAHSKLVYAVRRNNSPTMSDLSAYMSSPSAAAPATGGAQSAYMSSPGGEAPAAGGEAPAASGGGAQSAYMSSPTYNQPEPTPAKAPEQSAYITRGGAGHCGQIHLRAEMSNFELRKCIFHFPADSATRNYTENTTPTVFIGLPNIDRRTSVPPKPQSHGLNLWSIMRNCIGKELTRIPIPVNFNEPLSMLQRITEDLEYSYLLDRAAEKEDICERLAYVAAFAVSCYSATAVRTTKPFNPLLGETFEFDRRADLGWRSLVEQVSHHPPAAAHHVEGINWLLHQEFMVSSQFRGSLSVVPTGHTHVSFRDGKAHLTFQKVTTTVHNIIVGRLWIDNHGEMSVVNHLGGERAVLKFDAYSYFSSNRLRKVEGVILDRRGEPRFCLEGFWNEHVNIANVVGRRMDEKGHLVIQTGEKRRVWTANAPSGDASQYNFTKLAIEMNEPDGSVAPTDSRRRPDQRLMEDGRWDEANKLKNQLEERQRKVRRQTEAKRTMNNNQLPSEYHARWFRKVQDPHTGSVIHVVRDDEYWRCKASQDWALLDLVGNGFAQESLTINIKSYYCMMSHTPEWKNGGGVGGGHGIRSTVLTSLNSTTPSRNPNYVKGKVNEGDRYVCLRSEEQLELANHLLSSRLLDAENTNYLNTSTSCPTSPASKLEQQTKKQMMRVKSDNAVNTLTDFDRVCAFRKGLAPLAKFGHKQQVNVLFSCVQPSSSCVKRSRRYISKDPERMLDAPDLLDDFYSNLIDWSKTNVVAVGLGSKLFQWNAGTGAVDEMKDFTDLRSHPTFVKWSCEGQFLAVGFNDGQLKLLDTVTKKVLRTIHTAADMRLACATWTHKGRICCGAKNGRIYHHDVRIKNSLISTLEAHTHEVCGLKWSPDEHFLTSGGSDAVVNVWENVQLSENNPASLFKFDDHISTVKAIEYVPTMGLGPANLVATGGGTRDHTIRFWNLTDGNAHFTLDTQSQVSGILFNKPYGEMITGHGAPKAGVRVWHHEPNKIKKFEQTAELNQAQGGRVLALCQSPCGEYVIAANQDEVLRIWHVWKMDESMRKQTQESVTANARKQLQYTLNGGPTAGNIIR</sequence>
<dbReference type="Pfam" id="PF24807">
    <property type="entry name" value="WD40_CDC20-Fz"/>
    <property type="match status" value="1"/>
</dbReference>
<keyword evidence="7" id="KW-0445">Lipid transport</keyword>
<organism evidence="10 11">
    <name type="scientific">Globodera rostochiensis</name>
    <name type="common">Golden nematode worm</name>
    <name type="synonym">Heterodera rostochiensis</name>
    <dbReference type="NCBI Taxonomy" id="31243"/>
    <lineage>
        <taxon>Eukaryota</taxon>
        <taxon>Metazoa</taxon>
        <taxon>Ecdysozoa</taxon>
        <taxon>Nematoda</taxon>
        <taxon>Chromadorea</taxon>
        <taxon>Rhabditida</taxon>
        <taxon>Tylenchina</taxon>
        <taxon>Tylenchomorpha</taxon>
        <taxon>Tylenchoidea</taxon>
        <taxon>Heteroderidae</taxon>
        <taxon>Heteroderinae</taxon>
        <taxon>Globodera</taxon>
    </lineage>
</organism>
<feature type="repeat" description="WD" evidence="5">
    <location>
        <begin position="876"/>
        <end position="908"/>
    </location>
</feature>
<feature type="compositionally biased region" description="Polar residues" evidence="8">
    <location>
        <begin position="87"/>
        <end position="97"/>
    </location>
</feature>
<dbReference type="SMART" id="SM00320">
    <property type="entry name" value="WD40"/>
    <property type="match status" value="5"/>
</dbReference>
<dbReference type="InterPro" id="IPR036322">
    <property type="entry name" value="WD40_repeat_dom_sf"/>
</dbReference>
<keyword evidence="5" id="KW-0853">WD repeat</keyword>
<dbReference type="GO" id="GO:0005886">
    <property type="term" value="C:plasma membrane"/>
    <property type="evidence" value="ECO:0007669"/>
    <property type="project" value="TreeGrafter"/>
</dbReference>
<comment type="similarity">
    <text evidence="2 6">Belongs to the OSBP family.</text>
</comment>
<dbReference type="InterPro" id="IPR015943">
    <property type="entry name" value="WD40/YVTN_repeat-like_dom_sf"/>
</dbReference>
<dbReference type="Gene3D" id="2.40.160.120">
    <property type="match status" value="1"/>
</dbReference>
<keyword evidence="4" id="KW-0446">Lipid-binding</keyword>
<evidence type="ECO:0000259" key="9">
    <source>
        <dbReference type="Pfam" id="PF24807"/>
    </source>
</evidence>
<dbReference type="AlphaFoldDB" id="A0A914HRV6"/>
<keyword evidence="7" id="KW-0813">Transport</keyword>
<evidence type="ECO:0000256" key="4">
    <source>
        <dbReference type="ARBA" id="ARBA00023121"/>
    </source>
</evidence>
<evidence type="ECO:0000256" key="5">
    <source>
        <dbReference type="PROSITE-ProRule" id="PRU00221"/>
    </source>
</evidence>
<dbReference type="PROSITE" id="PS50294">
    <property type="entry name" value="WD_REPEATS_REGION"/>
    <property type="match status" value="1"/>
</dbReference>
<feature type="compositionally biased region" description="Basic and acidic residues" evidence="8">
    <location>
        <begin position="469"/>
        <end position="507"/>
    </location>
</feature>
<evidence type="ECO:0000256" key="1">
    <source>
        <dbReference type="ARBA" id="ARBA00006445"/>
    </source>
</evidence>
<name>A0A914HRV6_GLORO</name>
<evidence type="ECO:0000256" key="8">
    <source>
        <dbReference type="SAM" id="MobiDB-lite"/>
    </source>
</evidence>
<proteinExistence type="inferred from homology"/>
<evidence type="ECO:0000313" key="11">
    <source>
        <dbReference type="WBParaSite" id="Gr19_v10_g409.t1"/>
    </source>
</evidence>
<dbReference type="GO" id="GO:0120009">
    <property type="term" value="P:intermembrane lipid transfer"/>
    <property type="evidence" value="ECO:0007669"/>
    <property type="project" value="UniProtKB-ARBA"/>
</dbReference>
<dbReference type="Pfam" id="PF01237">
    <property type="entry name" value="Oxysterol_BP"/>
    <property type="match status" value="1"/>
</dbReference>
<keyword evidence="10" id="KW-1185">Reference proteome</keyword>
<evidence type="ECO:0000256" key="7">
    <source>
        <dbReference type="RuleBase" id="RU003845"/>
    </source>
</evidence>
<evidence type="ECO:0000256" key="2">
    <source>
        <dbReference type="ARBA" id="ARBA00008842"/>
    </source>
</evidence>
<dbReference type="GO" id="GO:0032934">
    <property type="term" value="F:sterol binding"/>
    <property type="evidence" value="ECO:0007669"/>
    <property type="project" value="TreeGrafter"/>
</dbReference>
<feature type="compositionally biased region" description="Low complexity" evidence="8">
    <location>
        <begin position="54"/>
        <end position="79"/>
    </location>
</feature>
<dbReference type="SUPFAM" id="SSF144000">
    <property type="entry name" value="Oxysterol-binding protein-like"/>
    <property type="match status" value="1"/>
</dbReference>
<dbReference type="WBParaSite" id="Gr19_v10_g409.t1">
    <property type="protein sequence ID" value="Gr19_v10_g409.t1"/>
    <property type="gene ID" value="Gr19_v10_g409"/>
</dbReference>
<dbReference type="PROSITE" id="PS01013">
    <property type="entry name" value="OSBP"/>
    <property type="match status" value="1"/>
</dbReference>
<feature type="region of interest" description="Disordered" evidence="8">
    <location>
        <begin position="460"/>
        <end position="507"/>
    </location>
</feature>
<dbReference type="FunFam" id="2.40.160.120:FF:000001">
    <property type="entry name" value="Oxysterol-binding protein"/>
    <property type="match status" value="1"/>
</dbReference>
<dbReference type="InterPro" id="IPR056150">
    <property type="entry name" value="WD40_CDC20-Fz"/>
</dbReference>
<evidence type="ECO:0000256" key="6">
    <source>
        <dbReference type="RuleBase" id="RU003844"/>
    </source>
</evidence>
<dbReference type="Gene3D" id="2.130.10.10">
    <property type="entry name" value="YVTN repeat-like/Quinoprotein amine dehydrogenase"/>
    <property type="match status" value="1"/>
</dbReference>
<dbReference type="InterPro" id="IPR000648">
    <property type="entry name" value="Oxysterol-bd"/>
</dbReference>
<reference evidence="11" key="1">
    <citation type="submission" date="2022-11" db="UniProtKB">
        <authorList>
            <consortium name="WormBaseParasite"/>
        </authorList>
    </citation>
    <scope>IDENTIFICATION</scope>
</reference>
<dbReference type="InterPro" id="IPR037239">
    <property type="entry name" value="OSBP_sf"/>
</dbReference>
<feature type="domain" description="CDC20/Fizzy WD40" evidence="9">
    <location>
        <begin position="745"/>
        <end position="1052"/>
    </location>
</feature>
<keyword evidence="3" id="KW-0597">Phosphoprotein</keyword>
<evidence type="ECO:0000313" key="10">
    <source>
        <dbReference type="Proteomes" id="UP000887572"/>
    </source>
</evidence>
<dbReference type="Proteomes" id="UP000887572">
    <property type="component" value="Unplaced"/>
</dbReference>
<comment type="similarity">
    <text evidence="1">Belongs to the WD repeat CDC20/Fizzy family.</text>
</comment>
<accession>A0A914HRV6</accession>
<evidence type="ECO:0000256" key="3">
    <source>
        <dbReference type="ARBA" id="ARBA00022553"/>
    </source>
</evidence>
<dbReference type="SUPFAM" id="SSF50978">
    <property type="entry name" value="WD40 repeat-like"/>
    <property type="match status" value="1"/>
</dbReference>
<protein>
    <recommendedName>
        <fullName evidence="7">Oxysterol-binding protein</fullName>
    </recommendedName>
</protein>
<dbReference type="InterPro" id="IPR001680">
    <property type="entry name" value="WD40_rpt"/>
</dbReference>
<dbReference type="GO" id="GO:0005829">
    <property type="term" value="C:cytosol"/>
    <property type="evidence" value="ECO:0007669"/>
    <property type="project" value="TreeGrafter"/>
</dbReference>
<dbReference type="PROSITE" id="PS50082">
    <property type="entry name" value="WD_REPEATS_2"/>
    <property type="match status" value="1"/>
</dbReference>